<evidence type="ECO:0000259" key="3">
    <source>
        <dbReference type="SMART" id="SM00277"/>
    </source>
</evidence>
<evidence type="ECO:0000256" key="1">
    <source>
        <dbReference type="ARBA" id="ARBA00023157"/>
    </source>
</evidence>
<feature type="transmembrane region" description="Helical" evidence="2">
    <location>
        <begin position="15"/>
        <end position="35"/>
    </location>
</feature>
<feature type="transmembrane region" description="Helical" evidence="2">
    <location>
        <begin position="42"/>
        <end position="59"/>
    </location>
</feature>
<proteinExistence type="predicted"/>
<evidence type="ECO:0000313" key="4">
    <source>
        <dbReference type="EMBL" id="TKR88845.1"/>
    </source>
</evidence>
<keyword evidence="2" id="KW-1133">Transmembrane helix</keyword>
<dbReference type="Pfam" id="PF00396">
    <property type="entry name" value="Granulin"/>
    <property type="match status" value="1"/>
</dbReference>
<evidence type="ECO:0000256" key="2">
    <source>
        <dbReference type="SAM" id="Phobius"/>
    </source>
</evidence>
<keyword evidence="2" id="KW-0472">Membrane</keyword>
<accession>A0A4V6A4Z4</accession>
<comment type="caution">
    <text evidence="4">The sequence shown here is derived from an EMBL/GenBank/DDBJ whole genome shotgun (WGS) entry which is preliminary data.</text>
</comment>
<dbReference type="OrthoDB" id="5854875at2759"/>
<evidence type="ECO:0000313" key="5">
    <source>
        <dbReference type="Proteomes" id="UP000298663"/>
    </source>
</evidence>
<gene>
    <name evidence="4" type="ORF">L596_013026</name>
</gene>
<keyword evidence="1" id="KW-1015">Disulfide bond</keyword>
<dbReference type="SUPFAM" id="SSF57277">
    <property type="entry name" value="Granulin repeat"/>
    <property type="match status" value="1"/>
</dbReference>
<dbReference type="EMBL" id="AZBU02000003">
    <property type="protein sequence ID" value="TKR88845.1"/>
    <property type="molecule type" value="Genomic_DNA"/>
</dbReference>
<dbReference type="Proteomes" id="UP000298663">
    <property type="component" value="Unassembled WGS sequence"/>
</dbReference>
<organism evidence="4 5">
    <name type="scientific">Steinernema carpocapsae</name>
    <name type="common">Entomopathogenic nematode</name>
    <dbReference type="NCBI Taxonomy" id="34508"/>
    <lineage>
        <taxon>Eukaryota</taxon>
        <taxon>Metazoa</taxon>
        <taxon>Ecdysozoa</taxon>
        <taxon>Nematoda</taxon>
        <taxon>Chromadorea</taxon>
        <taxon>Rhabditida</taxon>
        <taxon>Tylenchina</taxon>
        <taxon>Panagrolaimomorpha</taxon>
        <taxon>Strongyloidoidea</taxon>
        <taxon>Steinernematidae</taxon>
        <taxon>Steinernema</taxon>
    </lineage>
</organism>
<protein>
    <recommendedName>
        <fullName evidence="3">Granulins domain-containing protein</fullName>
    </recommendedName>
</protein>
<reference evidence="4 5" key="2">
    <citation type="journal article" date="2019" name="G3 (Bethesda)">
        <title>Hybrid Assembly of the Genome of the Entomopathogenic Nematode Steinernema carpocapsae Identifies the X-Chromosome.</title>
        <authorList>
            <person name="Serra L."/>
            <person name="Macchietto M."/>
            <person name="Macias-Munoz A."/>
            <person name="McGill C.J."/>
            <person name="Rodriguez I.M."/>
            <person name="Rodriguez B."/>
            <person name="Murad R."/>
            <person name="Mortazavi A."/>
        </authorList>
    </citation>
    <scope>NUCLEOTIDE SEQUENCE [LARGE SCALE GENOMIC DNA]</scope>
    <source>
        <strain evidence="4 5">ALL</strain>
    </source>
</reference>
<dbReference type="Gene3D" id="2.10.25.160">
    <property type="entry name" value="Granulin"/>
    <property type="match status" value="1"/>
</dbReference>
<keyword evidence="5" id="KW-1185">Reference proteome</keyword>
<name>A0A4V6A4Z4_STECR</name>
<dbReference type="AlphaFoldDB" id="A0A4V6A4Z4"/>
<dbReference type="InterPro" id="IPR037277">
    <property type="entry name" value="Granulin_sf"/>
</dbReference>
<feature type="domain" description="Granulins" evidence="3">
    <location>
        <begin position="67"/>
        <end position="119"/>
    </location>
</feature>
<dbReference type="SMART" id="SM00277">
    <property type="entry name" value="GRAN"/>
    <property type="match status" value="1"/>
</dbReference>
<reference evidence="4 5" key="1">
    <citation type="journal article" date="2015" name="Genome Biol.">
        <title>Comparative genomics of Steinernema reveals deeply conserved gene regulatory networks.</title>
        <authorList>
            <person name="Dillman A.R."/>
            <person name="Macchietto M."/>
            <person name="Porter C.F."/>
            <person name="Rogers A."/>
            <person name="Williams B."/>
            <person name="Antoshechkin I."/>
            <person name="Lee M.M."/>
            <person name="Goodwin Z."/>
            <person name="Lu X."/>
            <person name="Lewis E.E."/>
            <person name="Goodrich-Blair H."/>
            <person name="Stock S.P."/>
            <person name="Adams B.J."/>
            <person name="Sternberg P.W."/>
            <person name="Mortazavi A."/>
        </authorList>
    </citation>
    <scope>NUCLEOTIDE SEQUENCE [LARGE SCALE GENOMIC DNA]</scope>
    <source>
        <strain evidence="4 5">ALL</strain>
    </source>
</reference>
<sequence length="129" mass="14595">MDRLFSLMMTNQYDVIVLSPRAFLCPLITVVAFVLASFVMKFLLFYLYLVLGNVFIYAANSDSKQACGNDEGMCQIYETCCQMTNSTWGCCPYIYANCCTGYNYCCQSGFECNPKGNNCVRMKPDKDSK</sequence>
<dbReference type="STRING" id="34508.A0A4V6A4Z4"/>
<dbReference type="InterPro" id="IPR000118">
    <property type="entry name" value="Granulin"/>
</dbReference>
<keyword evidence="2" id="KW-0812">Transmembrane</keyword>